<feature type="transmembrane region" description="Helical" evidence="1">
    <location>
        <begin position="12"/>
        <end position="36"/>
    </location>
</feature>
<dbReference type="EMBL" id="CP036425">
    <property type="protein sequence ID" value="QDU35601.1"/>
    <property type="molecule type" value="Genomic_DNA"/>
</dbReference>
<keyword evidence="1" id="KW-0472">Membrane</keyword>
<keyword evidence="3" id="KW-1185">Reference proteome</keyword>
<gene>
    <name evidence="2" type="ORF">KS4_36840</name>
</gene>
<dbReference type="InterPro" id="IPR012902">
    <property type="entry name" value="N_methyl_site"/>
</dbReference>
<dbReference type="PANTHER" id="PTHR30093">
    <property type="entry name" value="GENERAL SECRETION PATHWAY PROTEIN G"/>
    <property type="match status" value="1"/>
</dbReference>
<evidence type="ECO:0000313" key="2">
    <source>
        <dbReference type="EMBL" id="QDU35601.1"/>
    </source>
</evidence>
<dbReference type="RefSeq" id="WP_234698830.1">
    <property type="nucleotide sequence ID" value="NZ_CP036425.1"/>
</dbReference>
<reference evidence="2 3" key="1">
    <citation type="submission" date="2019-02" db="EMBL/GenBank/DDBJ databases">
        <title>Deep-cultivation of Planctomycetes and their phenomic and genomic characterization uncovers novel biology.</title>
        <authorList>
            <person name="Wiegand S."/>
            <person name="Jogler M."/>
            <person name="Boedeker C."/>
            <person name="Pinto D."/>
            <person name="Vollmers J."/>
            <person name="Rivas-Marin E."/>
            <person name="Kohn T."/>
            <person name="Peeters S.H."/>
            <person name="Heuer A."/>
            <person name="Rast P."/>
            <person name="Oberbeckmann S."/>
            <person name="Bunk B."/>
            <person name="Jeske O."/>
            <person name="Meyerdierks A."/>
            <person name="Storesund J.E."/>
            <person name="Kallscheuer N."/>
            <person name="Luecker S."/>
            <person name="Lage O.M."/>
            <person name="Pohl T."/>
            <person name="Merkel B.J."/>
            <person name="Hornburger P."/>
            <person name="Mueller R.-W."/>
            <person name="Bruemmer F."/>
            <person name="Labrenz M."/>
            <person name="Spormann A.M."/>
            <person name="Op den Camp H."/>
            <person name="Overmann J."/>
            <person name="Amann R."/>
            <person name="Jetten M.S.M."/>
            <person name="Mascher T."/>
            <person name="Medema M.H."/>
            <person name="Devos D.P."/>
            <person name="Kaster A.-K."/>
            <person name="Ovreas L."/>
            <person name="Rohde M."/>
            <person name="Galperin M.Y."/>
            <person name="Jogler C."/>
        </authorList>
    </citation>
    <scope>NUCLEOTIDE SEQUENCE [LARGE SCALE GENOMIC DNA]</scope>
    <source>
        <strain evidence="2 3">KS4</strain>
    </source>
</reference>
<dbReference type="SUPFAM" id="SSF54523">
    <property type="entry name" value="Pili subunits"/>
    <property type="match status" value="1"/>
</dbReference>
<dbReference type="InterPro" id="IPR045584">
    <property type="entry name" value="Pilin-like"/>
</dbReference>
<dbReference type="PANTHER" id="PTHR30093:SF2">
    <property type="entry name" value="TYPE II SECRETION SYSTEM PROTEIN H"/>
    <property type="match status" value="1"/>
</dbReference>
<protein>
    <recommendedName>
        <fullName evidence="4">Prepilin-type N-terminal cleavage/methylation domain-containing protein</fullName>
    </recommendedName>
</protein>
<name>A0A517YZG5_9BACT</name>
<dbReference type="NCBIfam" id="TIGR02532">
    <property type="entry name" value="IV_pilin_GFxxxE"/>
    <property type="match status" value="1"/>
</dbReference>
<evidence type="ECO:0008006" key="4">
    <source>
        <dbReference type="Google" id="ProtNLM"/>
    </source>
</evidence>
<evidence type="ECO:0000256" key="1">
    <source>
        <dbReference type="SAM" id="Phobius"/>
    </source>
</evidence>
<dbReference type="Gene3D" id="3.30.700.10">
    <property type="entry name" value="Glycoprotein, Type 4 Pilin"/>
    <property type="match status" value="1"/>
</dbReference>
<accession>A0A517YZG5</accession>
<dbReference type="Proteomes" id="UP000317369">
    <property type="component" value="Chromosome"/>
</dbReference>
<sequence>MKKSCIRYGVKAFTLIELLVVISIIALLIGILLPALGAARQTAMSIKCLSNVRQIGTAMAAYMISYDGYHLPYANPWPSHTEPRYWPGMLASGGIISSVEFYDCPSFDAINAEFLEITDISNPVDDRWYTAQYGMNYMHLGSLQRYAGGQERSTAWAVVEPYFWEDENAHTVQTPRDVMVRNPTKTVAFADGYSSYEMEVNGTSVGRARIRDSWNPPNIDRTHVHPRHSGNSANAAFADGHGESVASKWEIDGTYDNIPDTRFKSAYDISAFGDWWEDDFNIWRNGGEYKVTLWGEWR</sequence>
<keyword evidence="1" id="KW-1133">Transmembrane helix</keyword>
<evidence type="ECO:0000313" key="3">
    <source>
        <dbReference type="Proteomes" id="UP000317369"/>
    </source>
</evidence>
<keyword evidence="1" id="KW-0812">Transmembrane</keyword>
<proteinExistence type="predicted"/>
<organism evidence="2 3">
    <name type="scientific">Poriferisphaera corsica</name>
    <dbReference type="NCBI Taxonomy" id="2528020"/>
    <lineage>
        <taxon>Bacteria</taxon>
        <taxon>Pseudomonadati</taxon>
        <taxon>Planctomycetota</taxon>
        <taxon>Phycisphaerae</taxon>
        <taxon>Phycisphaerales</taxon>
        <taxon>Phycisphaeraceae</taxon>
        <taxon>Poriferisphaera</taxon>
    </lineage>
</organism>
<dbReference type="Pfam" id="PF07963">
    <property type="entry name" value="N_methyl"/>
    <property type="match status" value="1"/>
</dbReference>
<dbReference type="KEGG" id="pcor:KS4_36840"/>
<dbReference type="AlphaFoldDB" id="A0A517YZG5"/>